<evidence type="ECO:0000313" key="2">
    <source>
        <dbReference type="EMBL" id="ACU39450.1"/>
    </source>
</evidence>
<gene>
    <name evidence="2" type="ordered locus">Amir_5634</name>
</gene>
<dbReference type="Proteomes" id="UP000002213">
    <property type="component" value="Chromosome"/>
</dbReference>
<feature type="compositionally biased region" description="Pro residues" evidence="1">
    <location>
        <begin position="85"/>
        <end position="94"/>
    </location>
</feature>
<sequence>MPAVDLAARVRRLTRKPETALAELLDPGGLRHWGPHQENTARLLEIQSYGLVLDWRDRTFDPESDEAREARRALLNDRRHGVRPPADPPVPPIAHRPAPLAQQMFDAFVERTAAPARPDASGPQLTTVDEFIAAWEL</sequence>
<feature type="region of interest" description="Disordered" evidence="1">
    <location>
        <begin position="73"/>
        <end position="96"/>
    </location>
</feature>
<dbReference type="KEGG" id="ami:Amir_5634"/>
<name>C6WC62_ACTMD</name>
<organism evidence="2 3">
    <name type="scientific">Actinosynnema mirum (strain ATCC 29888 / DSM 43827 / JCM 3225 / NBRC 14064 / NCIMB 13271 / NRRL B-12336 / IMRU 3971 / 101)</name>
    <dbReference type="NCBI Taxonomy" id="446462"/>
    <lineage>
        <taxon>Bacteria</taxon>
        <taxon>Bacillati</taxon>
        <taxon>Actinomycetota</taxon>
        <taxon>Actinomycetes</taxon>
        <taxon>Pseudonocardiales</taxon>
        <taxon>Pseudonocardiaceae</taxon>
        <taxon>Actinosynnema</taxon>
    </lineage>
</organism>
<dbReference type="EMBL" id="CP001630">
    <property type="protein sequence ID" value="ACU39450.1"/>
    <property type="molecule type" value="Genomic_DNA"/>
</dbReference>
<keyword evidence="3" id="KW-1185">Reference proteome</keyword>
<dbReference type="RefSeq" id="WP_015804335.1">
    <property type="nucleotide sequence ID" value="NC_013093.1"/>
</dbReference>
<dbReference type="HOGENOM" id="CLU_1860936_0_0_11"/>
<evidence type="ECO:0000313" key="3">
    <source>
        <dbReference type="Proteomes" id="UP000002213"/>
    </source>
</evidence>
<protein>
    <submittedName>
        <fullName evidence="2">Uncharacterized protein</fullName>
    </submittedName>
</protein>
<dbReference type="AlphaFoldDB" id="C6WC62"/>
<reference evidence="2 3" key="1">
    <citation type="journal article" date="2009" name="Stand. Genomic Sci.">
        <title>Complete genome sequence of Actinosynnema mirum type strain (101).</title>
        <authorList>
            <person name="Land M."/>
            <person name="Lapidus A."/>
            <person name="Mayilraj S."/>
            <person name="Chen F."/>
            <person name="Copeland A."/>
            <person name="Del Rio T.G."/>
            <person name="Nolan M."/>
            <person name="Lucas S."/>
            <person name="Tice H."/>
            <person name="Cheng J.F."/>
            <person name="Chertkov O."/>
            <person name="Bruce D."/>
            <person name="Goodwin L."/>
            <person name="Pitluck S."/>
            <person name="Rohde M."/>
            <person name="Goker M."/>
            <person name="Pati A."/>
            <person name="Ivanova N."/>
            <person name="Mavromatis K."/>
            <person name="Chen A."/>
            <person name="Palaniappan K."/>
            <person name="Hauser L."/>
            <person name="Chang Y.J."/>
            <person name="Jeffries C.C."/>
            <person name="Brettin T."/>
            <person name="Detter J.C."/>
            <person name="Han C."/>
            <person name="Chain P."/>
            <person name="Tindall B.J."/>
            <person name="Bristow J."/>
            <person name="Eisen J.A."/>
            <person name="Markowitz V."/>
            <person name="Hugenholtz P."/>
            <person name="Kyrpides N.C."/>
            <person name="Klenk H.P."/>
        </authorList>
    </citation>
    <scope>NUCLEOTIDE SEQUENCE [LARGE SCALE GENOMIC DNA]</scope>
    <source>
        <strain evidence="3">ATCC 29888 / DSM 43827 / JCM 3225 / NBRC 14064 / NCIMB 13271 / NRRL B-12336 / IMRU 3971 / 101</strain>
    </source>
</reference>
<dbReference type="OrthoDB" id="9992671at2"/>
<accession>C6WC62</accession>
<proteinExistence type="predicted"/>
<evidence type="ECO:0000256" key="1">
    <source>
        <dbReference type="SAM" id="MobiDB-lite"/>
    </source>
</evidence>
<dbReference type="STRING" id="446462.Amir_5634"/>